<feature type="region of interest" description="Disordered" evidence="1">
    <location>
        <begin position="328"/>
        <end position="380"/>
    </location>
</feature>
<dbReference type="OrthoDB" id="2440666at2759"/>
<feature type="compositionally biased region" description="Low complexity" evidence="1">
    <location>
        <begin position="960"/>
        <end position="990"/>
    </location>
</feature>
<evidence type="ECO:0000256" key="1">
    <source>
        <dbReference type="SAM" id="MobiDB-lite"/>
    </source>
</evidence>
<reference evidence="2" key="1">
    <citation type="journal article" date="2020" name="Fungal Divers.">
        <title>Resolving the Mortierellaceae phylogeny through synthesis of multi-gene phylogenetics and phylogenomics.</title>
        <authorList>
            <person name="Vandepol N."/>
            <person name="Liber J."/>
            <person name="Desiro A."/>
            <person name="Na H."/>
            <person name="Kennedy M."/>
            <person name="Barry K."/>
            <person name="Grigoriev I.V."/>
            <person name="Miller A.N."/>
            <person name="O'Donnell K."/>
            <person name="Stajich J.E."/>
            <person name="Bonito G."/>
        </authorList>
    </citation>
    <scope>NUCLEOTIDE SEQUENCE</scope>
    <source>
        <strain evidence="2">KOD1015</strain>
    </source>
</reference>
<evidence type="ECO:0000313" key="3">
    <source>
        <dbReference type="Proteomes" id="UP000780801"/>
    </source>
</evidence>
<feature type="compositionally biased region" description="Acidic residues" evidence="1">
    <location>
        <begin position="578"/>
        <end position="587"/>
    </location>
</feature>
<keyword evidence="3" id="KW-1185">Reference proteome</keyword>
<feature type="compositionally biased region" description="Acidic residues" evidence="1">
    <location>
        <begin position="22"/>
        <end position="35"/>
    </location>
</feature>
<sequence>MTSLDQHTTNGAYYNGRHRDYDDDDAQVDEEEEYREDLFLRQHYGRQQQQDHHGLIRTDDPLDSDDSDDDATMFGRAANHYLQQQQQQRLRSHNGSHIDYDSDDDSNTDDDGDHDDYSELDMDQHSIQLLSGSMSVRSPFLDAIREEEEDEPAFTSKPSSYPTFNSGRYLNRRSGEGFNTWTNRASSYNAANKDDQSQLQELTHMDSQQQQDYNSVSSQDDIGKPRGPRPLGRPRSNTSSLTKVTLGFDVAASSTATPSTASQGTPAQGHSEEEETTIRPRTAPRSNPASPESTIQDLEVKRVLEGAEARAAASATAAAAAAAATASVPGPLAESSAPTSSKGLQSTDSTPLPSASTKDSSLTLISSRPGSVPAAEEVSFGQDTQKSIDDFFGMVKSDLDKRIQEAIREVEQKFLDRVQKLEQHTSSLAGGPLLGELSSSSAAPAPGSLMESLTKPLPPNQNPGGSLALRKEILSHVTEKVGDLDLRVNQMEVLVSYKLVDIESKVKDLHGAHNSIAQKVHQVANSHQSNMQGIHAGKDVGYNTIDAEQRRVTAALQPYRGIDSEGKGAPAEYLKPIDEDEDEEVDDGQDKDKGTIVSQRNRSVEDPELSPSTSMALVDTSSSIVEMRHELQSLGQRYQDLNEGLLSDLMGQMRDAKLMLFQTVDEVDSRISRRVDRIEAEMHSKLLSEIEGRVQERVRAMEQSSSRLERCFDKMEGRLAALETVLASKRPRPESMYQLLQQQLQQQQQEEEEQAEQQQQPIQSLSYNYDTLSSTQRPRRRTLAEQESITSVLPPPSREPSQDTSDQAAQGFVTPSDTVSSLNGDGNSHLVENKAPTAGPFDGFVSIPQTRPVLTPVRGSSGDLDSTISSHSSSYSGNSVSSPLERGTVIGNRMGTIHNEYKPRTTYVPSTPTKEKSLPSFPQQPPQPQPPQQESSNRARRISLSGFDANSLSALKPVRSPTSPSPSSTGGSLSSSSLTTLTTTTTTTTTMAQLNDRQSFGSSGSSGSSSYGVTGRQGNGTIPKSMSATSLLTARLHSPSAGGSASTSANSTVSQTSEVGAGVFATMTHRSMSYDTIHAQGIMSSSATSTLAKSAKPAQGASSYRELLHFWKGGGGK</sequence>
<feature type="compositionally biased region" description="Basic and acidic residues" evidence="1">
    <location>
        <begin position="49"/>
        <end position="60"/>
    </location>
</feature>
<feature type="compositionally biased region" description="Low complexity" evidence="1">
    <location>
        <begin position="428"/>
        <end position="449"/>
    </location>
</feature>
<gene>
    <name evidence="2" type="ORF">BGW38_001651</name>
</gene>
<evidence type="ECO:0000313" key="2">
    <source>
        <dbReference type="EMBL" id="KAF9581365.1"/>
    </source>
</evidence>
<feature type="compositionally biased region" description="Low complexity" evidence="1">
    <location>
        <begin position="859"/>
        <end position="882"/>
    </location>
</feature>
<feature type="compositionally biased region" description="Polar residues" evidence="1">
    <location>
        <begin position="1019"/>
        <end position="1032"/>
    </location>
</feature>
<feature type="compositionally biased region" description="Acidic residues" evidence="1">
    <location>
        <begin position="61"/>
        <end position="71"/>
    </location>
</feature>
<feature type="region of interest" description="Disordered" evidence="1">
    <location>
        <begin position="742"/>
        <end position="835"/>
    </location>
</feature>
<proteinExistence type="predicted"/>
<dbReference type="GO" id="GO:0010468">
    <property type="term" value="P:regulation of gene expression"/>
    <property type="evidence" value="ECO:0007669"/>
    <property type="project" value="TreeGrafter"/>
</dbReference>
<accession>A0A9P6KE40</accession>
<name>A0A9P6KE40_9FUNG</name>
<feature type="region of interest" description="Disordered" evidence="1">
    <location>
        <begin position="428"/>
        <end position="466"/>
    </location>
</feature>
<feature type="region of interest" description="Disordered" evidence="1">
    <location>
        <begin position="204"/>
        <end position="241"/>
    </location>
</feature>
<feature type="region of interest" description="Disordered" evidence="1">
    <location>
        <begin position="852"/>
        <end position="938"/>
    </location>
</feature>
<feature type="region of interest" description="Disordered" evidence="1">
    <location>
        <begin position="147"/>
        <end position="171"/>
    </location>
</feature>
<feature type="compositionally biased region" description="Pro residues" evidence="1">
    <location>
        <begin position="922"/>
        <end position="931"/>
    </location>
</feature>
<dbReference type="GO" id="GO:0005634">
    <property type="term" value="C:nucleus"/>
    <property type="evidence" value="ECO:0007669"/>
    <property type="project" value="TreeGrafter"/>
</dbReference>
<feature type="region of interest" description="Disordered" evidence="1">
    <location>
        <begin position="1"/>
        <end position="119"/>
    </location>
</feature>
<feature type="compositionally biased region" description="Polar residues" evidence="1">
    <location>
        <begin position="336"/>
        <end position="369"/>
    </location>
</feature>
<dbReference type="AlphaFoldDB" id="A0A9P6KE40"/>
<feature type="compositionally biased region" description="Polar residues" evidence="1">
    <location>
        <begin position="761"/>
        <end position="776"/>
    </location>
</feature>
<feature type="compositionally biased region" description="Acidic residues" evidence="1">
    <location>
        <begin position="101"/>
        <end position="119"/>
    </location>
</feature>
<feature type="region of interest" description="Disordered" evidence="1">
    <location>
        <begin position="253"/>
        <end position="298"/>
    </location>
</feature>
<dbReference type="Proteomes" id="UP000780801">
    <property type="component" value="Unassembled WGS sequence"/>
</dbReference>
<feature type="compositionally biased region" description="Polar residues" evidence="1">
    <location>
        <begin position="1"/>
        <end position="12"/>
    </location>
</feature>
<feature type="compositionally biased region" description="Polar residues" evidence="1">
    <location>
        <begin position="284"/>
        <end position="296"/>
    </location>
</feature>
<dbReference type="EMBL" id="JAABOA010001530">
    <property type="protein sequence ID" value="KAF9581365.1"/>
    <property type="molecule type" value="Genomic_DNA"/>
</dbReference>
<feature type="region of interest" description="Disordered" evidence="1">
    <location>
        <begin position="950"/>
        <end position="1055"/>
    </location>
</feature>
<dbReference type="PANTHER" id="PTHR14312:SF1">
    <property type="entry name" value="BASIC-LEUCINE ZIPPER TRANSCRIPTION FACTOR A"/>
    <property type="match status" value="1"/>
</dbReference>
<dbReference type="GO" id="GO:0043565">
    <property type="term" value="F:sequence-specific DNA binding"/>
    <property type="evidence" value="ECO:0007669"/>
    <property type="project" value="TreeGrafter"/>
</dbReference>
<feature type="compositionally biased region" description="Polar residues" evidence="1">
    <location>
        <begin position="204"/>
        <end position="220"/>
    </location>
</feature>
<feature type="compositionally biased region" description="Low complexity" evidence="1">
    <location>
        <begin position="253"/>
        <end position="267"/>
    </location>
</feature>
<protein>
    <submittedName>
        <fullName evidence="2">Uncharacterized protein</fullName>
    </submittedName>
</protein>
<dbReference type="PANTHER" id="PTHR14312">
    <property type="entry name" value="CREB/ATF BZIP TRANSCRIPTION FACTOR"/>
    <property type="match status" value="1"/>
</dbReference>
<feature type="region of interest" description="Disordered" evidence="1">
    <location>
        <begin position="559"/>
        <end position="616"/>
    </location>
</feature>
<comment type="caution">
    <text evidence="2">The sequence shown here is derived from an EMBL/GenBank/DDBJ whole genome shotgun (WGS) entry which is preliminary data.</text>
</comment>
<feature type="compositionally biased region" description="Low complexity" evidence="1">
    <location>
        <begin position="999"/>
        <end position="1012"/>
    </location>
</feature>
<feature type="compositionally biased region" description="Polar residues" evidence="1">
    <location>
        <begin position="156"/>
        <end position="168"/>
    </location>
</feature>
<feature type="compositionally biased region" description="Low complexity" evidence="1">
    <location>
        <begin position="1038"/>
        <end position="1055"/>
    </location>
</feature>
<feature type="compositionally biased region" description="Polar residues" evidence="1">
    <location>
        <begin position="802"/>
        <end position="826"/>
    </location>
</feature>
<organism evidence="2 3">
    <name type="scientific">Lunasporangiospora selenospora</name>
    <dbReference type="NCBI Taxonomy" id="979761"/>
    <lineage>
        <taxon>Eukaryota</taxon>
        <taxon>Fungi</taxon>
        <taxon>Fungi incertae sedis</taxon>
        <taxon>Mucoromycota</taxon>
        <taxon>Mortierellomycotina</taxon>
        <taxon>Mortierellomycetes</taxon>
        <taxon>Mortierellales</taxon>
        <taxon>Mortierellaceae</taxon>
        <taxon>Lunasporangiospora</taxon>
    </lineage>
</organism>